<dbReference type="Proteomes" id="UP000184192">
    <property type="component" value="Unassembled WGS sequence"/>
</dbReference>
<protein>
    <submittedName>
        <fullName evidence="2">Uncharacterized protein</fullName>
    </submittedName>
</protein>
<dbReference type="EMBL" id="FQZN01000048">
    <property type="protein sequence ID" value="SHJ70383.1"/>
    <property type="molecule type" value="Genomic_DNA"/>
</dbReference>
<sequence length="45" mass="5371">MYMKRNIKIICITPLEMVKNIGGVFIMLNVMLCYTFFLLNYNLHL</sequence>
<reference evidence="3" key="1">
    <citation type="submission" date="2016-11" db="EMBL/GenBank/DDBJ databases">
        <authorList>
            <person name="Varghese N."/>
            <person name="Submissions S."/>
        </authorList>
    </citation>
    <scope>NUCLEOTIDE SEQUENCE [LARGE SCALE GENOMIC DNA]</scope>
    <source>
        <strain evidence="3">DSM 26884</strain>
    </source>
</reference>
<keyword evidence="3" id="KW-1185">Reference proteome</keyword>
<feature type="transmembrane region" description="Helical" evidence="1">
    <location>
        <begin position="21"/>
        <end position="41"/>
    </location>
</feature>
<evidence type="ECO:0000313" key="2">
    <source>
        <dbReference type="EMBL" id="SHJ70383.1"/>
    </source>
</evidence>
<evidence type="ECO:0000256" key="1">
    <source>
        <dbReference type="SAM" id="Phobius"/>
    </source>
</evidence>
<organism evidence="2 3">
    <name type="scientific">Bacteroides stercorirosoris</name>
    <dbReference type="NCBI Taxonomy" id="871324"/>
    <lineage>
        <taxon>Bacteria</taxon>
        <taxon>Pseudomonadati</taxon>
        <taxon>Bacteroidota</taxon>
        <taxon>Bacteroidia</taxon>
        <taxon>Bacteroidales</taxon>
        <taxon>Bacteroidaceae</taxon>
        <taxon>Bacteroides</taxon>
    </lineage>
</organism>
<keyword evidence="1" id="KW-1133">Transmembrane helix</keyword>
<gene>
    <name evidence="2" type="ORF">SAMN05444350_14823</name>
</gene>
<proteinExistence type="predicted"/>
<evidence type="ECO:0000313" key="3">
    <source>
        <dbReference type="Proteomes" id="UP000184192"/>
    </source>
</evidence>
<keyword evidence="1" id="KW-0472">Membrane</keyword>
<dbReference type="AlphaFoldDB" id="A0A1M6LGP1"/>
<accession>A0A1M6LGP1</accession>
<name>A0A1M6LGP1_9BACE</name>
<keyword evidence="1" id="KW-0812">Transmembrane</keyword>